<dbReference type="Proteomes" id="UP000199628">
    <property type="component" value="Unassembled WGS sequence"/>
</dbReference>
<evidence type="ECO:0000256" key="1">
    <source>
        <dbReference type="ARBA" id="ARBA00038414"/>
    </source>
</evidence>
<comment type="similarity">
    <text evidence="1">Belongs to the HyuE racemase family.</text>
</comment>
<dbReference type="GO" id="GO:0036348">
    <property type="term" value="F:hydantoin racemase activity"/>
    <property type="evidence" value="ECO:0007669"/>
    <property type="project" value="UniProtKB-EC"/>
</dbReference>
<proteinExistence type="inferred from homology"/>
<organism evidence="7 8">
    <name type="scientific">Ruegeria marina</name>
    <dbReference type="NCBI Taxonomy" id="639004"/>
    <lineage>
        <taxon>Bacteria</taxon>
        <taxon>Pseudomonadati</taxon>
        <taxon>Pseudomonadota</taxon>
        <taxon>Alphaproteobacteria</taxon>
        <taxon>Rhodobacterales</taxon>
        <taxon>Roseobacteraceae</taxon>
        <taxon>Ruegeria</taxon>
    </lineage>
</organism>
<dbReference type="Pfam" id="PF01177">
    <property type="entry name" value="Asp_Glu_race"/>
    <property type="match status" value="1"/>
</dbReference>
<dbReference type="PANTHER" id="PTHR28047:SF5">
    <property type="entry name" value="PROTEIN DCG1"/>
    <property type="match status" value="1"/>
</dbReference>
<keyword evidence="8" id="KW-1185">Reference proteome</keyword>
<accession>A0A1G7DI58</accession>
<dbReference type="EC" id="5.1.99.5" evidence="3"/>
<dbReference type="PANTHER" id="PTHR28047">
    <property type="entry name" value="PROTEIN DCG1"/>
    <property type="match status" value="1"/>
</dbReference>
<evidence type="ECO:0000256" key="4">
    <source>
        <dbReference type="ARBA" id="ARBA00067972"/>
    </source>
</evidence>
<evidence type="ECO:0000256" key="2">
    <source>
        <dbReference type="ARBA" id="ARBA00051635"/>
    </source>
</evidence>
<dbReference type="Gene3D" id="3.40.50.12500">
    <property type="match status" value="1"/>
</dbReference>
<comment type="catalytic activity">
    <reaction evidence="5">
        <text>D-5-benzylhydantoin = L-5-benzylhydantoin</text>
        <dbReference type="Rhea" id="RHEA:83991"/>
        <dbReference type="ChEBI" id="CHEBI:176864"/>
        <dbReference type="ChEBI" id="CHEBI:233540"/>
    </reaction>
</comment>
<gene>
    <name evidence="7" type="ORF">SAMN04488239_12147</name>
</gene>
<evidence type="ECO:0000256" key="3">
    <source>
        <dbReference type="ARBA" id="ARBA00066406"/>
    </source>
</evidence>
<dbReference type="STRING" id="639004.SAMN04488239_12147"/>
<evidence type="ECO:0000313" key="7">
    <source>
        <dbReference type="EMBL" id="SDE51248.1"/>
    </source>
</evidence>
<sequence length="250" mass="25976">MRIHVVNPNSNVGMTEQIGKVARQFASPGTVIDLTRCATAPASIEGHADEALCVPPLLDEIHAAELRGADGHVIACFDDPGIGAAREVAAKPVIGICEASVHVALLLSCRFSVVTTLARSVPIIERLVEGYGAGHRCRGVRAVDMPVLALDEDVDATATRLATEIMAARRIEGAEAIILGCAGMSSLCKRLSVETGVPVIDGLSAAVRFAEALAGIGYSTSKLGGYASPLIKTGGFNFTRDCAGRKTVEA</sequence>
<dbReference type="InterPro" id="IPR015942">
    <property type="entry name" value="Asp/Glu/hydantoin_racemase"/>
</dbReference>
<dbReference type="InterPro" id="IPR052186">
    <property type="entry name" value="Hydantoin_racemase-like"/>
</dbReference>
<dbReference type="EMBL" id="FMZV01000021">
    <property type="protein sequence ID" value="SDE51248.1"/>
    <property type="molecule type" value="Genomic_DNA"/>
</dbReference>
<protein>
    <recommendedName>
        <fullName evidence="4">Hydantoin racemase</fullName>
        <ecNumber evidence="3">5.1.99.5</ecNumber>
    </recommendedName>
</protein>
<evidence type="ECO:0000256" key="6">
    <source>
        <dbReference type="ARBA" id="ARBA00093234"/>
    </source>
</evidence>
<dbReference type="FunFam" id="3.40.50.12500:FF:000001">
    <property type="entry name" value="Putative hydantoin racemase"/>
    <property type="match status" value="1"/>
</dbReference>
<dbReference type="AlphaFoldDB" id="A0A1G7DI58"/>
<comment type="catalytic activity">
    <reaction evidence="6">
        <text>D-5-isobutylhydantoin = L-5-isobutylhydantoin</text>
        <dbReference type="Rhea" id="RHEA:84231"/>
        <dbReference type="ChEBI" id="CHEBI:233609"/>
        <dbReference type="ChEBI" id="CHEBI:233610"/>
    </reaction>
</comment>
<evidence type="ECO:0000256" key="5">
    <source>
        <dbReference type="ARBA" id="ARBA00093199"/>
    </source>
</evidence>
<name>A0A1G7DI58_9RHOB</name>
<dbReference type="InterPro" id="IPR053714">
    <property type="entry name" value="Iso_Racemase_Enz_sf"/>
</dbReference>
<dbReference type="RefSeq" id="WP_093036875.1">
    <property type="nucleotide sequence ID" value="NZ_FMZV01000021.1"/>
</dbReference>
<comment type="catalytic activity">
    <reaction evidence="2">
        <text>a D-5-monosubstituted hydantoin = a L-5-monosubstituted hydantoin</text>
        <dbReference type="Rhea" id="RHEA:46624"/>
        <dbReference type="ChEBI" id="CHEBI:86339"/>
        <dbReference type="ChEBI" id="CHEBI:86340"/>
        <dbReference type="EC" id="5.1.99.5"/>
    </reaction>
</comment>
<evidence type="ECO:0000313" key="8">
    <source>
        <dbReference type="Proteomes" id="UP000199628"/>
    </source>
</evidence>
<reference evidence="8" key="1">
    <citation type="submission" date="2016-10" db="EMBL/GenBank/DDBJ databases">
        <authorList>
            <person name="Varghese N."/>
            <person name="Submissions S."/>
        </authorList>
    </citation>
    <scope>NUCLEOTIDE SEQUENCE [LARGE SCALE GENOMIC DNA]</scope>
    <source>
        <strain evidence="8">CGMCC 1.9108</strain>
    </source>
</reference>
<dbReference type="OrthoDB" id="9791723at2"/>
<dbReference type="GO" id="GO:0047661">
    <property type="term" value="F:amino-acid racemase activity"/>
    <property type="evidence" value="ECO:0007669"/>
    <property type="project" value="InterPro"/>
</dbReference>